<sequence length="238" mass="26143">MLTFLILPQLALGVSLQRTSRSATVPQGWVPNACTLIICASDKGDPRREMGIPGTQDLSGPAEPLAISAPNRDTGGTGTRGEIHFPELELLKAEMRELQKQMEVFKATLTKTQKVLLIPNGVIVGEKIFKTDGSRGDFHAANASCTRIGGNLALPRDAAENSAFQQIVAWHNRRAVLGISYTTTQRTFVDLNGHSVGFFSWAPGEPNNVGYEKCVEMHPDGKWHDRICELDWLIICEF</sequence>
<evidence type="ECO:0000313" key="8">
    <source>
        <dbReference type="RefSeq" id="XP_025023015.1"/>
    </source>
</evidence>
<keyword evidence="4" id="KW-0430">Lectin</keyword>
<dbReference type="SMART" id="SM00034">
    <property type="entry name" value="CLECT"/>
    <property type="match status" value="1"/>
</dbReference>
<feature type="domain" description="C-type lectin" evidence="6">
    <location>
        <begin position="138"/>
        <end position="237"/>
    </location>
</feature>
<dbReference type="GeneID" id="103057469"/>
<feature type="coiled-coil region" evidence="5">
    <location>
        <begin position="88"/>
        <end position="115"/>
    </location>
</feature>
<dbReference type="Pfam" id="PF00059">
    <property type="entry name" value="Lectin_C"/>
    <property type="match status" value="1"/>
</dbReference>
<dbReference type="GO" id="GO:0005615">
    <property type="term" value="C:extracellular space"/>
    <property type="evidence" value="ECO:0007669"/>
    <property type="project" value="TreeGrafter"/>
</dbReference>
<dbReference type="InterPro" id="IPR016187">
    <property type="entry name" value="CTDL_fold"/>
</dbReference>
<keyword evidence="5" id="KW-0175">Coiled coil</keyword>
<dbReference type="AlphaFoldDB" id="A0A9F5MT33"/>
<dbReference type="InterPro" id="IPR051663">
    <property type="entry name" value="CLec_Tetranectin-domain"/>
</dbReference>
<evidence type="ECO:0000256" key="1">
    <source>
        <dbReference type="ARBA" id="ARBA00004613"/>
    </source>
</evidence>
<dbReference type="Proteomes" id="UP000695026">
    <property type="component" value="Unplaced"/>
</dbReference>
<name>A0A9F5MT33_PYTBI</name>
<dbReference type="SUPFAM" id="SSF56436">
    <property type="entry name" value="C-type lectin-like"/>
    <property type="match status" value="1"/>
</dbReference>
<dbReference type="Gene3D" id="3.10.100.10">
    <property type="entry name" value="Mannose-Binding Protein A, subunit A"/>
    <property type="match status" value="1"/>
</dbReference>
<dbReference type="GO" id="GO:0008083">
    <property type="term" value="F:growth factor activity"/>
    <property type="evidence" value="ECO:0007669"/>
    <property type="project" value="TreeGrafter"/>
</dbReference>
<keyword evidence="2" id="KW-0964">Secreted</keyword>
<dbReference type="InterPro" id="IPR016186">
    <property type="entry name" value="C-type_lectin-like/link_sf"/>
</dbReference>
<evidence type="ECO:0000256" key="5">
    <source>
        <dbReference type="SAM" id="Coils"/>
    </source>
</evidence>
<accession>A0A9F5MT33</accession>
<dbReference type="PANTHER" id="PTHR22799">
    <property type="entry name" value="TETRANECTIN-RELATED"/>
    <property type="match status" value="1"/>
</dbReference>
<dbReference type="InterPro" id="IPR001304">
    <property type="entry name" value="C-type_lectin-like"/>
</dbReference>
<dbReference type="Gene3D" id="1.20.5.360">
    <property type="entry name" value="SFTPD helical domain"/>
    <property type="match status" value="1"/>
</dbReference>
<evidence type="ECO:0000259" key="6">
    <source>
        <dbReference type="PROSITE" id="PS50041"/>
    </source>
</evidence>
<protein>
    <submittedName>
        <fullName evidence="8">Pulmonary surfactant-associated protein D-like</fullName>
    </submittedName>
</protein>
<dbReference type="InterPro" id="IPR015097">
    <property type="entry name" value="Surfac_D-trimer"/>
</dbReference>
<comment type="subcellular location">
    <subcellularLocation>
        <location evidence="1">Secreted</location>
    </subcellularLocation>
</comment>
<evidence type="ECO:0000256" key="3">
    <source>
        <dbReference type="ARBA" id="ARBA00022729"/>
    </source>
</evidence>
<gene>
    <name evidence="8" type="primary">LOC103057469</name>
</gene>
<keyword evidence="7" id="KW-1185">Reference proteome</keyword>
<dbReference type="Pfam" id="PF09006">
    <property type="entry name" value="Surfac_D-trimer"/>
    <property type="match status" value="1"/>
</dbReference>
<evidence type="ECO:0000313" key="7">
    <source>
        <dbReference type="Proteomes" id="UP000695026"/>
    </source>
</evidence>
<dbReference type="PANTHER" id="PTHR22799:SF1">
    <property type="entry name" value="C-TYPE LECTIN DOMAIN FAMILY 11 MEMBER A"/>
    <property type="match status" value="1"/>
</dbReference>
<dbReference type="GO" id="GO:0030246">
    <property type="term" value="F:carbohydrate binding"/>
    <property type="evidence" value="ECO:0007669"/>
    <property type="project" value="UniProtKB-KW"/>
</dbReference>
<dbReference type="GO" id="GO:0001503">
    <property type="term" value="P:ossification"/>
    <property type="evidence" value="ECO:0007669"/>
    <property type="project" value="TreeGrafter"/>
</dbReference>
<dbReference type="OrthoDB" id="10255512at2759"/>
<evidence type="ECO:0000256" key="4">
    <source>
        <dbReference type="ARBA" id="ARBA00022734"/>
    </source>
</evidence>
<proteinExistence type="predicted"/>
<organism evidence="7 8">
    <name type="scientific">Python bivittatus</name>
    <name type="common">Burmese python</name>
    <name type="synonym">Python molurus bivittatus</name>
    <dbReference type="NCBI Taxonomy" id="176946"/>
    <lineage>
        <taxon>Eukaryota</taxon>
        <taxon>Metazoa</taxon>
        <taxon>Chordata</taxon>
        <taxon>Craniata</taxon>
        <taxon>Vertebrata</taxon>
        <taxon>Euteleostomi</taxon>
        <taxon>Lepidosauria</taxon>
        <taxon>Squamata</taxon>
        <taxon>Bifurcata</taxon>
        <taxon>Unidentata</taxon>
        <taxon>Episquamata</taxon>
        <taxon>Toxicofera</taxon>
        <taxon>Serpentes</taxon>
        <taxon>Henophidia</taxon>
        <taxon>Pythonidae</taxon>
        <taxon>Python</taxon>
    </lineage>
</organism>
<dbReference type="PROSITE" id="PS50041">
    <property type="entry name" value="C_TYPE_LECTIN_2"/>
    <property type="match status" value="1"/>
</dbReference>
<dbReference type="OMA" id="CTLIICA"/>
<dbReference type="KEGG" id="pbi:103057469"/>
<evidence type="ECO:0000256" key="2">
    <source>
        <dbReference type="ARBA" id="ARBA00022525"/>
    </source>
</evidence>
<keyword evidence="3" id="KW-0732">Signal</keyword>
<dbReference type="RefSeq" id="XP_025023015.1">
    <property type="nucleotide sequence ID" value="XM_025167247.1"/>
</dbReference>
<reference evidence="8" key="1">
    <citation type="submission" date="2025-08" db="UniProtKB">
        <authorList>
            <consortium name="RefSeq"/>
        </authorList>
    </citation>
    <scope>IDENTIFICATION</scope>
    <source>
        <tissue evidence="8">Liver</tissue>
    </source>
</reference>